<dbReference type="InterPro" id="IPR006115">
    <property type="entry name" value="6PGDH_NADP-bd"/>
</dbReference>
<dbReference type="InterPro" id="IPR008927">
    <property type="entry name" value="6-PGluconate_DH-like_C_sf"/>
</dbReference>
<sequence>MGLPIVRALVRAGHDVRVSDRRPEVAPAVRDAGARWAPDDVTRGVDVVFTALPGNPELRASMPGLLDAIGPGVTWIDLTSTAPDLGRELAGAARARGVEVLDAPLGGGPAAASDAALTLYVGGRAEVLDRHRALLGAFADRIHHCGEPGTGYLTKLLVNVLWFTQAAAVTEVLLLGQRAGLAPGVLGELLGDGPASSDFLRDYLPALLAGDGLRSFGLDRVVEELDAVRSAAAAAGSPYVVAGAVTDLYRDALAHFGPVDGELLGAAYLEHLAGRRLAD</sequence>
<keyword evidence="2" id="KW-0560">Oxidoreductase</keyword>
<feature type="domain" description="6-phosphogluconate dehydrogenase NADP-binding" evidence="4">
    <location>
        <begin position="1"/>
        <end position="146"/>
    </location>
</feature>
<dbReference type="Proteomes" id="UP001500967">
    <property type="component" value="Unassembled WGS sequence"/>
</dbReference>
<gene>
    <name evidence="6" type="ORF">GCM10009539_18240</name>
</gene>
<evidence type="ECO:0008006" key="8">
    <source>
        <dbReference type="Google" id="ProtNLM"/>
    </source>
</evidence>
<keyword evidence="3" id="KW-0520">NAD</keyword>
<dbReference type="InterPro" id="IPR036291">
    <property type="entry name" value="NAD(P)-bd_dom_sf"/>
</dbReference>
<dbReference type="Gene3D" id="1.10.1040.10">
    <property type="entry name" value="N-(1-d-carboxylethyl)-l-norvaline Dehydrogenase, domain 2"/>
    <property type="match status" value="1"/>
</dbReference>
<dbReference type="SUPFAM" id="SSF48179">
    <property type="entry name" value="6-phosphogluconate dehydrogenase C-terminal domain-like"/>
    <property type="match status" value="1"/>
</dbReference>
<dbReference type="InterPro" id="IPR029154">
    <property type="entry name" value="HIBADH-like_NADP-bd"/>
</dbReference>
<evidence type="ECO:0000256" key="2">
    <source>
        <dbReference type="ARBA" id="ARBA00023002"/>
    </source>
</evidence>
<dbReference type="EMBL" id="BAAAGX010000007">
    <property type="protein sequence ID" value="GAA0233261.1"/>
    <property type="molecule type" value="Genomic_DNA"/>
</dbReference>
<dbReference type="PANTHER" id="PTHR43060:SF15">
    <property type="entry name" value="3-HYDROXYISOBUTYRATE DEHYDROGENASE-LIKE 1, MITOCHONDRIAL-RELATED"/>
    <property type="match status" value="1"/>
</dbReference>
<evidence type="ECO:0000256" key="1">
    <source>
        <dbReference type="ARBA" id="ARBA00009080"/>
    </source>
</evidence>
<reference evidence="6 7" key="1">
    <citation type="journal article" date="2019" name="Int. J. Syst. Evol. Microbiol.">
        <title>The Global Catalogue of Microorganisms (GCM) 10K type strain sequencing project: providing services to taxonomists for standard genome sequencing and annotation.</title>
        <authorList>
            <consortium name="The Broad Institute Genomics Platform"/>
            <consortium name="The Broad Institute Genome Sequencing Center for Infectious Disease"/>
            <person name="Wu L."/>
            <person name="Ma J."/>
        </authorList>
    </citation>
    <scope>NUCLEOTIDE SEQUENCE [LARGE SCALE GENOMIC DNA]</scope>
    <source>
        <strain evidence="6 7">JCM 10425</strain>
    </source>
</reference>
<keyword evidence="7" id="KW-1185">Reference proteome</keyword>
<protein>
    <recommendedName>
        <fullName evidence="8">3-hydroxyisobutyrate dehydrogenase</fullName>
    </recommendedName>
</protein>
<evidence type="ECO:0000256" key="3">
    <source>
        <dbReference type="ARBA" id="ARBA00023027"/>
    </source>
</evidence>
<dbReference type="Pfam" id="PF03446">
    <property type="entry name" value="NAD_binding_2"/>
    <property type="match status" value="1"/>
</dbReference>
<dbReference type="PIRSF" id="PIRSF000103">
    <property type="entry name" value="HIBADH"/>
    <property type="match status" value="1"/>
</dbReference>
<dbReference type="InterPro" id="IPR013328">
    <property type="entry name" value="6PGD_dom2"/>
</dbReference>
<dbReference type="Pfam" id="PF14833">
    <property type="entry name" value="NAD_binding_11"/>
    <property type="match status" value="1"/>
</dbReference>
<evidence type="ECO:0000313" key="6">
    <source>
        <dbReference type="EMBL" id="GAA0233261.1"/>
    </source>
</evidence>
<comment type="caution">
    <text evidence="6">The sequence shown here is derived from an EMBL/GenBank/DDBJ whole genome shotgun (WGS) entry which is preliminary data.</text>
</comment>
<evidence type="ECO:0000313" key="7">
    <source>
        <dbReference type="Proteomes" id="UP001500967"/>
    </source>
</evidence>
<proteinExistence type="inferred from homology"/>
<organism evidence="6 7">
    <name type="scientific">Cryptosporangium japonicum</name>
    <dbReference type="NCBI Taxonomy" id="80872"/>
    <lineage>
        <taxon>Bacteria</taxon>
        <taxon>Bacillati</taxon>
        <taxon>Actinomycetota</taxon>
        <taxon>Actinomycetes</taxon>
        <taxon>Cryptosporangiales</taxon>
        <taxon>Cryptosporangiaceae</taxon>
        <taxon>Cryptosporangium</taxon>
    </lineage>
</organism>
<evidence type="ECO:0000259" key="5">
    <source>
        <dbReference type="Pfam" id="PF14833"/>
    </source>
</evidence>
<feature type="domain" description="3-hydroxyisobutyrate dehydrogenase-like NAD-binding" evidence="5">
    <location>
        <begin position="149"/>
        <end position="258"/>
    </location>
</feature>
<dbReference type="InterPro" id="IPR015815">
    <property type="entry name" value="HIBADH-related"/>
</dbReference>
<accession>A0ABN0TYQ2</accession>
<evidence type="ECO:0000259" key="4">
    <source>
        <dbReference type="Pfam" id="PF03446"/>
    </source>
</evidence>
<comment type="similarity">
    <text evidence="1">Belongs to the HIBADH-related family.</text>
</comment>
<dbReference type="SUPFAM" id="SSF51735">
    <property type="entry name" value="NAD(P)-binding Rossmann-fold domains"/>
    <property type="match status" value="1"/>
</dbReference>
<dbReference type="PANTHER" id="PTHR43060">
    <property type="entry name" value="3-HYDROXYISOBUTYRATE DEHYDROGENASE-LIKE 1, MITOCHONDRIAL-RELATED"/>
    <property type="match status" value="1"/>
</dbReference>
<dbReference type="Gene3D" id="3.40.50.720">
    <property type="entry name" value="NAD(P)-binding Rossmann-like Domain"/>
    <property type="match status" value="1"/>
</dbReference>
<name>A0ABN0TYQ2_9ACTN</name>